<dbReference type="AlphaFoldDB" id="A0A2V4XBZ3"/>
<accession>A0A2V4XBZ3</accession>
<keyword evidence="2" id="KW-0489">Methyltransferase</keyword>
<name>A0A2V4XBZ3_9FLAO</name>
<dbReference type="Proteomes" id="UP000248054">
    <property type="component" value="Unassembled WGS sequence"/>
</dbReference>
<evidence type="ECO:0000259" key="1">
    <source>
        <dbReference type="Pfam" id="PF13649"/>
    </source>
</evidence>
<dbReference type="OrthoDB" id="9788660at2"/>
<evidence type="ECO:0000313" key="2">
    <source>
        <dbReference type="EMBL" id="PYE80001.1"/>
    </source>
</evidence>
<comment type="caution">
    <text evidence="2">The sequence shown here is derived from an EMBL/GenBank/DDBJ whole genome shotgun (WGS) entry which is preliminary data.</text>
</comment>
<sequence>MTSNRKQHWETVYETKNPDQVSWTQDKPKTSLEFIRSFNLEKTAKIIDIGGGDSRLVDYLIDDGYQNITVLDISSKSLEKAKKRLGKKADNVNWITCDITEFKPNEKYDFWHDRAAFHFLTTPEPAFITHKRFHDRAAFHFLTTPEDIKKYEKTASVSVRGFMTIGTFSKNGPLKCSGLEITQYNENDLSDVFQNNFERLNCVTEDHTTPFDTTQNFLFCSFKKR</sequence>
<dbReference type="Pfam" id="PF13649">
    <property type="entry name" value="Methyltransf_25"/>
    <property type="match status" value="1"/>
</dbReference>
<proteinExistence type="predicted"/>
<evidence type="ECO:0000313" key="3">
    <source>
        <dbReference type="Proteomes" id="UP000248054"/>
    </source>
</evidence>
<dbReference type="PANTHER" id="PTHR12843">
    <property type="entry name" value="PROTEIN-LYSINE N-METHYLTRANSFERASE METTL10"/>
    <property type="match status" value="1"/>
</dbReference>
<dbReference type="RefSeq" id="WP_110476406.1">
    <property type="nucleotide sequence ID" value="NZ_BMWQ01000009.1"/>
</dbReference>
<feature type="domain" description="Methyltransferase" evidence="1">
    <location>
        <begin position="46"/>
        <end position="125"/>
    </location>
</feature>
<reference evidence="2 3" key="1">
    <citation type="submission" date="2018-06" db="EMBL/GenBank/DDBJ databases">
        <title>Genomic Encyclopedia of Type Strains, Phase III (KMG-III): the genomes of soil and plant-associated and newly described type strains.</title>
        <authorList>
            <person name="Whitman W."/>
        </authorList>
    </citation>
    <scope>NUCLEOTIDE SEQUENCE [LARGE SCALE GENOMIC DNA]</scope>
    <source>
        <strain evidence="2 3">CECT 7945</strain>
    </source>
</reference>
<dbReference type="SUPFAM" id="SSF53335">
    <property type="entry name" value="S-adenosyl-L-methionine-dependent methyltransferases"/>
    <property type="match status" value="1"/>
</dbReference>
<dbReference type="GO" id="GO:0032259">
    <property type="term" value="P:methylation"/>
    <property type="evidence" value="ECO:0007669"/>
    <property type="project" value="UniProtKB-KW"/>
</dbReference>
<keyword evidence="3" id="KW-1185">Reference proteome</keyword>
<dbReference type="CDD" id="cd02440">
    <property type="entry name" value="AdoMet_MTases"/>
    <property type="match status" value="1"/>
</dbReference>
<dbReference type="Gene3D" id="3.40.50.150">
    <property type="entry name" value="Vaccinia Virus protein VP39"/>
    <property type="match status" value="1"/>
</dbReference>
<dbReference type="EMBL" id="QJTD01000008">
    <property type="protein sequence ID" value="PYE80001.1"/>
    <property type="molecule type" value="Genomic_DNA"/>
</dbReference>
<dbReference type="PANTHER" id="PTHR12843:SF5">
    <property type="entry name" value="EEF1A LYSINE METHYLTRANSFERASE 2"/>
    <property type="match status" value="1"/>
</dbReference>
<dbReference type="GO" id="GO:0008168">
    <property type="term" value="F:methyltransferase activity"/>
    <property type="evidence" value="ECO:0007669"/>
    <property type="project" value="UniProtKB-KW"/>
</dbReference>
<protein>
    <submittedName>
        <fullName evidence="2">Methyltransferase family protein</fullName>
    </submittedName>
</protein>
<dbReference type="InterPro" id="IPR041698">
    <property type="entry name" value="Methyltransf_25"/>
</dbReference>
<gene>
    <name evidence="2" type="ORF">DFQ11_10825</name>
</gene>
<keyword evidence="2" id="KW-0808">Transferase</keyword>
<organism evidence="2 3">
    <name type="scientific">Winogradskyella epiphytica</name>
    <dbReference type="NCBI Taxonomy" id="262005"/>
    <lineage>
        <taxon>Bacteria</taxon>
        <taxon>Pseudomonadati</taxon>
        <taxon>Bacteroidota</taxon>
        <taxon>Flavobacteriia</taxon>
        <taxon>Flavobacteriales</taxon>
        <taxon>Flavobacteriaceae</taxon>
        <taxon>Winogradskyella</taxon>
    </lineage>
</organism>
<dbReference type="InterPro" id="IPR029063">
    <property type="entry name" value="SAM-dependent_MTases_sf"/>
</dbReference>